<feature type="binding site" evidence="5">
    <location>
        <position position="32"/>
    </location>
    <ligand>
        <name>S-methyl-5'-thioadenosine</name>
        <dbReference type="ChEBI" id="CHEBI:17509"/>
    </ligand>
</feature>
<comment type="pathway">
    <text evidence="5">Amine and polyamine biosynthesis; spermidine biosynthesis; spermidine from putrescine: step 1/1.</text>
</comment>
<feature type="binding site" evidence="5">
    <location>
        <position position="87"/>
    </location>
    <ligand>
        <name>spermidine</name>
        <dbReference type="ChEBI" id="CHEBI:57834"/>
    </ligand>
</feature>
<dbReference type="SUPFAM" id="SSF53335">
    <property type="entry name" value="S-adenosyl-L-methionine-dependent methyltransferases"/>
    <property type="match status" value="1"/>
</dbReference>
<keyword evidence="9" id="KW-1185">Reference proteome</keyword>
<sequence>MNEEWFREELYPHWRQSFQITRELYRANDGLQDIVLFETPGFGRVLTLDGVIQVTTGDEFVYHEMLAHVPIYAHGAVKSACVVGGGDGGMLREILKHASVEQVVLVEIDAAVVEFCRQHMPTVSAGAFDDPRTEIVIADGLKYMAETTRRFDLIVIDSTDPIGPGGVLFTEQFYKDCARCLTAEGIVVNQNGVPFLQGEEVTDTYLRRRPHYADVGFYMAAVPTYVGGLMALGWASASSRPRGETVETIAARFQAAPVTTRYYTPEIHKAAFALPQYVQALIPRD</sequence>
<feature type="binding site" evidence="5">
    <location>
        <position position="107"/>
    </location>
    <ligand>
        <name>S-methyl-5'-thioadenosine</name>
        <dbReference type="ChEBI" id="CHEBI:17509"/>
    </ligand>
</feature>
<comment type="catalytic activity">
    <reaction evidence="5">
        <text>S-adenosyl 3-(methylsulfanyl)propylamine + putrescine = S-methyl-5'-thioadenosine + spermidine + H(+)</text>
        <dbReference type="Rhea" id="RHEA:12721"/>
        <dbReference type="ChEBI" id="CHEBI:15378"/>
        <dbReference type="ChEBI" id="CHEBI:17509"/>
        <dbReference type="ChEBI" id="CHEBI:57443"/>
        <dbReference type="ChEBI" id="CHEBI:57834"/>
        <dbReference type="ChEBI" id="CHEBI:326268"/>
        <dbReference type="EC" id="2.5.1.16"/>
    </reaction>
</comment>
<feature type="binding site" evidence="5">
    <location>
        <position position="164"/>
    </location>
    <ligand>
        <name>S-methyl-5'-thioadenosine</name>
        <dbReference type="ChEBI" id="CHEBI:17509"/>
    </ligand>
</feature>
<evidence type="ECO:0000313" key="8">
    <source>
        <dbReference type="EMBL" id="MBR9973217.1"/>
    </source>
</evidence>
<comment type="caution">
    <text evidence="8">The sequence shown here is derived from an EMBL/GenBank/DDBJ whole genome shotgun (WGS) entry which is preliminary data.</text>
</comment>
<dbReference type="InterPro" id="IPR030374">
    <property type="entry name" value="PABS"/>
</dbReference>
<dbReference type="Gene3D" id="2.30.140.10">
    <property type="entry name" value="Spermidine synthase, tetramerisation domain"/>
    <property type="match status" value="1"/>
</dbReference>
<dbReference type="Pfam" id="PF17284">
    <property type="entry name" value="Spermine_synt_N"/>
    <property type="match status" value="1"/>
</dbReference>
<evidence type="ECO:0000256" key="5">
    <source>
        <dbReference type="HAMAP-Rule" id="MF_00198"/>
    </source>
</evidence>
<evidence type="ECO:0000256" key="3">
    <source>
        <dbReference type="ARBA" id="ARBA00023066"/>
    </source>
</evidence>
<dbReference type="NCBIfam" id="NF002010">
    <property type="entry name" value="PRK00811.1"/>
    <property type="match status" value="1"/>
</dbReference>
<dbReference type="CDD" id="cd02440">
    <property type="entry name" value="AdoMet_MTases"/>
    <property type="match status" value="1"/>
</dbReference>
<comment type="similarity">
    <text evidence="1 5">Belongs to the spermidine/spermine synthase family.</text>
</comment>
<comment type="function">
    <text evidence="5">Catalyzes the irreversible transfer of a propylamine group from the amino donor S-adenosylmethioninamine (decarboxy-AdoMet) to putrescine (1,4-diaminobutane) to yield spermidine.</text>
</comment>
<evidence type="ECO:0000313" key="9">
    <source>
        <dbReference type="Proteomes" id="UP000680714"/>
    </source>
</evidence>
<feature type="binding site" evidence="5">
    <location>
        <begin position="139"/>
        <end position="140"/>
    </location>
    <ligand>
        <name>S-methyl-5'-thioadenosine</name>
        <dbReference type="ChEBI" id="CHEBI:17509"/>
    </ligand>
</feature>
<feature type="active site" description="Proton acceptor" evidence="5 6">
    <location>
        <position position="157"/>
    </location>
</feature>
<protein>
    <recommendedName>
        <fullName evidence="5">Polyamine aminopropyltransferase</fullName>
    </recommendedName>
    <alternativeName>
        <fullName evidence="5">Putrescine aminopropyltransferase</fullName>
        <shortName evidence="5">PAPT</shortName>
    </alternativeName>
    <alternativeName>
        <fullName evidence="5">Spermidine synthase</fullName>
        <shortName evidence="5">SPDS</shortName>
        <shortName evidence="5">SPDSY</shortName>
        <ecNumber evidence="5">2.5.1.16</ecNumber>
    </alternativeName>
</protein>
<dbReference type="InterPro" id="IPR029063">
    <property type="entry name" value="SAM-dependent_MTases_sf"/>
</dbReference>
<feature type="binding site" evidence="5">
    <location>
        <begin position="157"/>
        <end position="160"/>
    </location>
    <ligand>
        <name>spermidine</name>
        <dbReference type="ChEBI" id="CHEBI:57834"/>
    </ligand>
</feature>
<evidence type="ECO:0000259" key="7">
    <source>
        <dbReference type="PROSITE" id="PS51006"/>
    </source>
</evidence>
<dbReference type="EC" id="2.5.1.16" evidence="5"/>
<evidence type="ECO:0000256" key="6">
    <source>
        <dbReference type="PROSITE-ProRule" id="PRU00354"/>
    </source>
</evidence>
<feature type="binding site" evidence="5">
    <location>
        <position position="63"/>
    </location>
    <ligand>
        <name>spermidine</name>
        <dbReference type="ChEBI" id="CHEBI:57834"/>
    </ligand>
</feature>
<dbReference type="Proteomes" id="UP000680714">
    <property type="component" value="Unassembled WGS sequence"/>
</dbReference>
<dbReference type="EMBL" id="JAGTUF010000019">
    <property type="protein sequence ID" value="MBR9973217.1"/>
    <property type="molecule type" value="Genomic_DNA"/>
</dbReference>
<evidence type="ECO:0000256" key="4">
    <source>
        <dbReference type="ARBA" id="ARBA00023115"/>
    </source>
</evidence>
<comment type="subunit">
    <text evidence="5">Homodimer or homotetramer.</text>
</comment>
<evidence type="ECO:0000256" key="2">
    <source>
        <dbReference type="ARBA" id="ARBA00022679"/>
    </source>
</evidence>
<reference evidence="8 9" key="1">
    <citation type="submission" date="2021-04" db="EMBL/GenBank/DDBJ databases">
        <title>Magnetospirillum sulfuroxidans sp. nov., a facultative chemolithoautotrophic sulfur-oxidizing alphaproteobacterium isolated from freshwater sediment and proposals for Paramagetospirillum gen. nov., and Magnetospirillaceae fam. nov.</title>
        <authorList>
            <person name="Koziaeva V."/>
            <person name="Geelhoed J.S."/>
            <person name="Sorokin D.Y."/>
            <person name="Grouzdev D.S."/>
        </authorList>
    </citation>
    <scope>NUCLEOTIDE SEQUENCE [LARGE SCALE GENOMIC DNA]</scope>
    <source>
        <strain evidence="8 9">J10</strain>
    </source>
</reference>
<dbReference type="InterPro" id="IPR037163">
    <property type="entry name" value="Spermidine_synt_N_sf"/>
</dbReference>
<keyword evidence="4 5" id="KW-0620">Polyamine biosynthesis</keyword>
<gene>
    <name evidence="5 8" type="primary">speE</name>
    <name evidence="8" type="ORF">KEC16_15950</name>
</gene>
<name>A0ABS5IFM0_9PROT</name>
<keyword evidence="2 5" id="KW-0808">Transferase</keyword>
<dbReference type="GO" id="GO:0004766">
    <property type="term" value="F:spermidine synthase activity"/>
    <property type="evidence" value="ECO:0007669"/>
    <property type="project" value="UniProtKB-EC"/>
</dbReference>
<dbReference type="HAMAP" id="MF_00198">
    <property type="entry name" value="Spermidine_synth"/>
    <property type="match status" value="1"/>
</dbReference>
<dbReference type="Gene3D" id="3.40.50.150">
    <property type="entry name" value="Vaccinia Virus protein VP39"/>
    <property type="match status" value="1"/>
</dbReference>
<dbReference type="Pfam" id="PF01564">
    <property type="entry name" value="Spermine_synth"/>
    <property type="match status" value="1"/>
</dbReference>
<evidence type="ECO:0000256" key="1">
    <source>
        <dbReference type="ARBA" id="ARBA00007867"/>
    </source>
</evidence>
<dbReference type="RefSeq" id="WP_211550742.1">
    <property type="nucleotide sequence ID" value="NZ_JAGTUF010000019.1"/>
</dbReference>
<dbReference type="InterPro" id="IPR001045">
    <property type="entry name" value="Spermi_synthase"/>
</dbReference>
<dbReference type="PANTHER" id="PTHR11558">
    <property type="entry name" value="SPERMIDINE/SPERMINE SYNTHASE"/>
    <property type="match status" value="1"/>
</dbReference>
<dbReference type="InterPro" id="IPR035246">
    <property type="entry name" value="Spermidine_synt_N"/>
</dbReference>
<organism evidence="8 9">
    <name type="scientific">Magnetospirillum sulfuroxidans</name>
    <dbReference type="NCBI Taxonomy" id="611300"/>
    <lineage>
        <taxon>Bacteria</taxon>
        <taxon>Pseudomonadati</taxon>
        <taxon>Pseudomonadota</taxon>
        <taxon>Alphaproteobacteria</taxon>
        <taxon>Rhodospirillales</taxon>
        <taxon>Rhodospirillaceae</taxon>
        <taxon>Magnetospirillum</taxon>
    </lineage>
</organism>
<dbReference type="PANTHER" id="PTHR11558:SF11">
    <property type="entry name" value="SPERMIDINE SYNTHASE"/>
    <property type="match status" value="1"/>
</dbReference>
<accession>A0ABS5IFM0</accession>
<proteinExistence type="inferred from homology"/>
<keyword evidence="3 5" id="KW-0745">Spermidine biosynthesis</keyword>
<feature type="domain" description="PABS" evidence="7">
    <location>
        <begin position="3"/>
        <end position="237"/>
    </location>
</feature>
<dbReference type="NCBIfam" id="TIGR00417">
    <property type="entry name" value="speE"/>
    <property type="match status" value="1"/>
</dbReference>
<dbReference type="PROSITE" id="PS51006">
    <property type="entry name" value="PABS_2"/>
    <property type="match status" value="1"/>
</dbReference>